<dbReference type="InterPro" id="IPR011453">
    <property type="entry name" value="DUF1559"/>
</dbReference>
<keyword evidence="4" id="KW-1185">Reference proteome</keyword>
<evidence type="ECO:0000313" key="3">
    <source>
        <dbReference type="EMBL" id="MBP3955966.1"/>
    </source>
</evidence>
<dbReference type="InterPro" id="IPR045584">
    <property type="entry name" value="Pilin-like"/>
</dbReference>
<name>A0ABS5BQI5_9BACT</name>
<evidence type="ECO:0000313" key="4">
    <source>
        <dbReference type="Proteomes" id="UP000676565"/>
    </source>
</evidence>
<sequence>MSRPFERSRRGFTLIELLVVIAIIAILIGLLLPAVQKVREAAARMSCSNNLKQIGLAIHNYHDQNDKLPASRYGDYSDGAAFGGPFYSSSSWSFLALILPHLEQDNVYKVGNIPTSTLAASPALGQSIKTYLCPSDQMSSIRTFNARSRYSQTNYVVGLTNYKGVLGSNFNYGDYANANPAFVNSGDGFWGANGLFSLDRWKTSVTLVGIADGTSNTVMVGEDIWTADYANGTQPGNGFSWAHSVEATLTCAMPPNYIKHANGVPINTTSLDQAEWGSYHGFKSKHTGGVQFVYADGSVHFVRDSIPLSTYRAMASYAGGEVLVDAP</sequence>
<dbReference type="PROSITE" id="PS00409">
    <property type="entry name" value="PROKAR_NTER_METHYL"/>
    <property type="match status" value="1"/>
</dbReference>
<protein>
    <submittedName>
        <fullName evidence="3">DUF1559 domain-containing protein</fullName>
    </submittedName>
</protein>
<evidence type="ECO:0000256" key="1">
    <source>
        <dbReference type="SAM" id="Phobius"/>
    </source>
</evidence>
<organism evidence="3 4">
    <name type="scientific">Gemmata palustris</name>
    <dbReference type="NCBI Taxonomy" id="2822762"/>
    <lineage>
        <taxon>Bacteria</taxon>
        <taxon>Pseudomonadati</taxon>
        <taxon>Planctomycetota</taxon>
        <taxon>Planctomycetia</taxon>
        <taxon>Gemmatales</taxon>
        <taxon>Gemmataceae</taxon>
        <taxon>Gemmata</taxon>
    </lineage>
</organism>
<dbReference type="RefSeq" id="WP_210661869.1">
    <property type="nucleotide sequence ID" value="NZ_JAGKQQ010000001.1"/>
</dbReference>
<keyword evidence="1" id="KW-1133">Transmembrane helix</keyword>
<dbReference type="PANTHER" id="PTHR30093">
    <property type="entry name" value="GENERAL SECRETION PATHWAY PROTEIN G"/>
    <property type="match status" value="1"/>
</dbReference>
<dbReference type="InterPro" id="IPR027558">
    <property type="entry name" value="Pre_pil_HX9DG_C"/>
</dbReference>
<feature type="transmembrane region" description="Helical" evidence="1">
    <location>
        <begin position="12"/>
        <end position="35"/>
    </location>
</feature>
<dbReference type="SUPFAM" id="SSF54523">
    <property type="entry name" value="Pili subunits"/>
    <property type="match status" value="1"/>
</dbReference>
<accession>A0ABS5BQI5</accession>
<dbReference type="NCBIfam" id="TIGR04294">
    <property type="entry name" value="pre_pil_HX9DG"/>
    <property type="match status" value="1"/>
</dbReference>
<dbReference type="Pfam" id="PF07596">
    <property type="entry name" value="SBP_bac_10"/>
    <property type="match status" value="1"/>
</dbReference>
<keyword evidence="1" id="KW-0812">Transmembrane</keyword>
<dbReference type="Proteomes" id="UP000676565">
    <property type="component" value="Unassembled WGS sequence"/>
</dbReference>
<comment type="caution">
    <text evidence="3">The sequence shown here is derived from an EMBL/GenBank/DDBJ whole genome shotgun (WGS) entry which is preliminary data.</text>
</comment>
<keyword evidence="1" id="KW-0472">Membrane</keyword>
<dbReference type="EMBL" id="JAGKQQ010000001">
    <property type="protein sequence ID" value="MBP3955966.1"/>
    <property type="molecule type" value="Genomic_DNA"/>
</dbReference>
<feature type="domain" description="DUF1559" evidence="2">
    <location>
        <begin position="36"/>
        <end position="307"/>
    </location>
</feature>
<dbReference type="NCBIfam" id="TIGR02532">
    <property type="entry name" value="IV_pilin_GFxxxE"/>
    <property type="match status" value="1"/>
</dbReference>
<dbReference type="PANTHER" id="PTHR30093:SF2">
    <property type="entry name" value="TYPE II SECRETION SYSTEM PROTEIN H"/>
    <property type="match status" value="1"/>
</dbReference>
<dbReference type="Gene3D" id="3.30.700.10">
    <property type="entry name" value="Glycoprotein, Type 4 Pilin"/>
    <property type="match status" value="1"/>
</dbReference>
<reference evidence="3 4" key="1">
    <citation type="submission" date="2021-04" db="EMBL/GenBank/DDBJ databases">
        <authorList>
            <person name="Ivanova A."/>
        </authorList>
    </citation>
    <scope>NUCLEOTIDE SEQUENCE [LARGE SCALE GENOMIC DNA]</scope>
    <source>
        <strain evidence="3 4">G18</strain>
    </source>
</reference>
<proteinExistence type="predicted"/>
<gene>
    <name evidence="3" type="ORF">J8F10_11785</name>
</gene>
<dbReference type="Pfam" id="PF07963">
    <property type="entry name" value="N_methyl"/>
    <property type="match status" value="1"/>
</dbReference>
<evidence type="ECO:0000259" key="2">
    <source>
        <dbReference type="Pfam" id="PF07596"/>
    </source>
</evidence>
<dbReference type="InterPro" id="IPR012902">
    <property type="entry name" value="N_methyl_site"/>
</dbReference>